<accession>A0AAD8BZM7</accession>
<keyword evidence="14" id="KW-1185">Reference proteome</keyword>
<organism evidence="13 14">
    <name type="scientific">Biomphalaria pfeifferi</name>
    <name type="common">Bloodfluke planorb</name>
    <name type="synonym">Freshwater snail</name>
    <dbReference type="NCBI Taxonomy" id="112525"/>
    <lineage>
        <taxon>Eukaryota</taxon>
        <taxon>Metazoa</taxon>
        <taxon>Spiralia</taxon>
        <taxon>Lophotrochozoa</taxon>
        <taxon>Mollusca</taxon>
        <taxon>Gastropoda</taxon>
        <taxon>Heterobranchia</taxon>
        <taxon>Euthyneura</taxon>
        <taxon>Panpulmonata</taxon>
        <taxon>Hygrophila</taxon>
        <taxon>Lymnaeoidea</taxon>
        <taxon>Planorbidae</taxon>
        <taxon>Biomphalaria</taxon>
    </lineage>
</organism>
<evidence type="ECO:0000256" key="12">
    <source>
        <dbReference type="SAM" id="Phobius"/>
    </source>
</evidence>
<dbReference type="Pfam" id="PF03839">
    <property type="entry name" value="Sec62"/>
    <property type="match status" value="1"/>
</dbReference>
<dbReference type="AlphaFoldDB" id="A0AAD8BZM7"/>
<dbReference type="GO" id="GO:0005789">
    <property type="term" value="C:endoplasmic reticulum membrane"/>
    <property type="evidence" value="ECO:0007669"/>
    <property type="project" value="UniProtKB-SubCell"/>
</dbReference>
<comment type="similarity">
    <text evidence="2">Belongs to the SEC62 family.</text>
</comment>
<evidence type="ECO:0000256" key="6">
    <source>
        <dbReference type="ARBA" id="ARBA00022824"/>
    </source>
</evidence>
<reference evidence="13" key="1">
    <citation type="journal article" date="2023" name="PLoS Negl. Trop. Dis.">
        <title>A genome sequence for Biomphalaria pfeifferi, the major vector snail for the human-infecting parasite Schistosoma mansoni.</title>
        <authorList>
            <person name="Bu L."/>
            <person name="Lu L."/>
            <person name="Laidemitt M.R."/>
            <person name="Zhang S.M."/>
            <person name="Mutuku M."/>
            <person name="Mkoji G."/>
            <person name="Steinauer M."/>
            <person name="Loker E.S."/>
        </authorList>
    </citation>
    <scope>NUCLEOTIDE SEQUENCE</scope>
    <source>
        <strain evidence="13">KasaAsao</strain>
    </source>
</reference>
<evidence type="ECO:0000256" key="2">
    <source>
        <dbReference type="ARBA" id="ARBA00010604"/>
    </source>
</evidence>
<feature type="compositionally biased region" description="Basic and acidic residues" evidence="11">
    <location>
        <begin position="147"/>
        <end position="168"/>
    </location>
</feature>
<feature type="region of interest" description="Disordered" evidence="11">
    <location>
        <begin position="141"/>
        <end position="168"/>
    </location>
</feature>
<keyword evidence="10 12" id="KW-0472">Membrane</keyword>
<evidence type="ECO:0000313" key="14">
    <source>
        <dbReference type="Proteomes" id="UP001233172"/>
    </source>
</evidence>
<dbReference type="PANTHER" id="PTHR12443:SF9">
    <property type="entry name" value="TRANSLOCATION PROTEIN SEC62"/>
    <property type="match status" value="1"/>
</dbReference>
<sequence length="223" mass="26066">MDDDKKRKEKRLKLIMPEKQYFEDGNEVYVWIYDPVNAKNFLIGLLMVLGAIALCMFPLWPEAVRIGVYYLSVAAASFVGFILCLVVVRLVLFCCIWVLSFGKHHFWFLPNLTEDVGFFDSFRPLYKHELVGKESKPIEGKKRKSKLKDQENKYISDSKKEKLSDKEDSEFELIKKEDLVENDAIEDVEDNQNRPDDNDDSRSDLEDEDKSYLESENSKKKTN</sequence>
<name>A0AAD8BZM7_BIOPF</name>
<comment type="subcellular location">
    <subcellularLocation>
        <location evidence="1">Endoplasmic reticulum membrane</location>
        <topology evidence="1">Multi-pass membrane protein</topology>
    </subcellularLocation>
</comment>
<feature type="compositionally biased region" description="Basic and acidic residues" evidence="11">
    <location>
        <begin position="191"/>
        <end position="223"/>
    </location>
</feature>
<dbReference type="InterPro" id="IPR004728">
    <property type="entry name" value="Sec62"/>
</dbReference>
<gene>
    <name evidence="13" type="ORF">Bpfe_006912</name>
</gene>
<keyword evidence="5 12" id="KW-0812">Transmembrane</keyword>
<proteinExistence type="inferred from homology"/>
<feature type="region of interest" description="Disordered" evidence="11">
    <location>
        <begin position="181"/>
        <end position="223"/>
    </location>
</feature>
<evidence type="ECO:0000256" key="5">
    <source>
        <dbReference type="ARBA" id="ARBA00022692"/>
    </source>
</evidence>
<evidence type="ECO:0000313" key="13">
    <source>
        <dbReference type="EMBL" id="KAK0063761.1"/>
    </source>
</evidence>
<feature type="transmembrane region" description="Helical" evidence="12">
    <location>
        <begin position="41"/>
        <end position="60"/>
    </location>
</feature>
<evidence type="ECO:0000256" key="3">
    <source>
        <dbReference type="ARBA" id="ARBA00021257"/>
    </source>
</evidence>
<reference evidence="13" key="2">
    <citation type="submission" date="2023-04" db="EMBL/GenBank/DDBJ databases">
        <authorList>
            <person name="Bu L."/>
            <person name="Lu L."/>
            <person name="Laidemitt M.R."/>
            <person name="Zhang S.M."/>
            <person name="Mutuku M."/>
            <person name="Mkoji G."/>
            <person name="Steinauer M."/>
            <person name="Loker E.S."/>
        </authorList>
    </citation>
    <scope>NUCLEOTIDE SEQUENCE</scope>
    <source>
        <strain evidence="13">KasaAsao</strain>
        <tissue evidence="13">Whole Snail</tissue>
    </source>
</reference>
<keyword evidence="7" id="KW-0653">Protein transport</keyword>
<evidence type="ECO:0000256" key="4">
    <source>
        <dbReference type="ARBA" id="ARBA00022448"/>
    </source>
</evidence>
<keyword evidence="9" id="KW-0811">Translocation</keyword>
<comment type="caution">
    <text evidence="13">The sequence shown here is derived from an EMBL/GenBank/DDBJ whole genome shotgun (WGS) entry which is preliminary data.</text>
</comment>
<evidence type="ECO:0000256" key="10">
    <source>
        <dbReference type="ARBA" id="ARBA00023136"/>
    </source>
</evidence>
<evidence type="ECO:0000256" key="8">
    <source>
        <dbReference type="ARBA" id="ARBA00022989"/>
    </source>
</evidence>
<feature type="compositionally biased region" description="Acidic residues" evidence="11">
    <location>
        <begin position="181"/>
        <end position="190"/>
    </location>
</feature>
<evidence type="ECO:0000256" key="11">
    <source>
        <dbReference type="SAM" id="MobiDB-lite"/>
    </source>
</evidence>
<keyword evidence="8 12" id="KW-1133">Transmembrane helix</keyword>
<keyword evidence="6" id="KW-0256">Endoplasmic reticulum</keyword>
<dbReference type="GO" id="GO:0031204">
    <property type="term" value="P:post-translational protein targeting to membrane, translocation"/>
    <property type="evidence" value="ECO:0007669"/>
    <property type="project" value="TreeGrafter"/>
</dbReference>
<dbReference type="Proteomes" id="UP001233172">
    <property type="component" value="Unassembled WGS sequence"/>
</dbReference>
<keyword evidence="4" id="KW-0813">Transport</keyword>
<dbReference type="PANTHER" id="PTHR12443">
    <property type="entry name" value="TRANSLOCATION PROTEIN SEC62"/>
    <property type="match status" value="1"/>
</dbReference>
<evidence type="ECO:0000256" key="1">
    <source>
        <dbReference type="ARBA" id="ARBA00004477"/>
    </source>
</evidence>
<evidence type="ECO:0000256" key="9">
    <source>
        <dbReference type="ARBA" id="ARBA00023010"/>
    </source>
</evidence>
<feature type="transmembrane region" description="Helical" evidence="12">
    <location>
        <begin position="66"/>
        <end position="99"/>
    </location>
</feature>
<protein>
    <recommendedName>
        <fullName evidence="3">Translocation protein SEC62</fullName>
    </recommendedName>
</protein>
<dbReference type="EMBL" id="JASAOG010000020">
    <property type="protein sequence ID" value="KAK0063761.1"/>
    <property type="molecule type" value="Genomic_DNA"/>
</dbReference>
<evidence type="ECO:0000256" key="7">
    <source>
        <dbReference type="ARBA" id="ARBA00022927"/>
    </source>
</evidence>